<dbReference type="InterPro" id="IPR023404">
    <property type="entry name" value="rSAM_horseshoe"/>
</dbReference>
<keyword evidence="4 10" id="KW-0808">Transferase</keyword>
<evidence type="ECO:0000259" key="13">
    <source>
        <dbReference type="PROSITE" id="PS51918"/>
    </source>
</evidence>
<dbReference type="SFLD" id="SFLDF00274">
    <property type="entry name" value="ribosomal_protein_S12_methylth"/>
    <property type="match status" value="1"/>
</dbReference>
<dbReference type="InterPro" id="IPR005840">
    <property type="entry name" value="Ribosomal_uS12_MeSTrfase_RimO"/>
</dbReference>
<dbReference type="Proteomes" id="UP000036834">
    <property type="component" value="Unassembled WGS sequence"/>
</dbReference>
<dbReference type="EMBL" id="BJON01000015">
    <property type="protein sequence ID" value="GED70160.1"/>
    <property type="molecule type" value="Genomic_DNA"/>
</dbReference>
<dbReference type="Proteomes" id="UP000319578">
    <property type="component" value="Unassembled WGS sequence"/>
</dbReference>
<dbReference type="Gene3D" id="3.40.50.12160">
    <property type="entry name" value="Methylthiotransferase, N-terminal domain"/>
    <property type="match status" value="1"/>
</dbReference>
<feature type="binding site" evidence="10">
    <location>
        <position position="162"/>
    </location>
    <ligand>
        <name>[4Fe-4S] cluster</name>
        <dbReference type="ChEBI" id="CHEBI:49883"/>
        <label>2</label>
        <note>4Fe-4S-S-AdoMet</note>
    </ligand>
</feature>
<evidence type="ECO:0000256" key="8">
    <source>
        <dbReference type="ARBA" id="ARBA00023014"/>
    </source>
</evidence>
<dbReference type="PROSITE" id="PS01278">
    <property type="entry name" value="MTTASE_RADICAL"/>
    <property type="match status" value="1"/>
</dbReference>
<dbReference type="InterPro" id="IPR007197">
    <property type="entry name" value="rSAM"/>
</dbReference>
<dbReference type="GO" id="GO:0046872">
    <property type="term" value="F:metal ion binding"/>
    <property type="evidence" value="ECO:0007669"/>
    <property type="project" value="UniProtKB-KW"/>
</dbReference>
<feature type="binding site" evidence="10">
    <location>
        <position position="88"/>
    </location>
    <ligand>
        <name>[4Fe-4S] cluster</name>
        <dbReference type="ChEBI" id="CHEBI:49883"/>
        <label>1</label>
    </ligand>
</feature>
<feature type="binding site" evidence="10">
    <location>
        <position position="169"/>
    </location>
    <ligand>
        <name>[4Fe-4S] cluster</name>
        <dbReference type="ChEBI" id="CHEBI:49883"/>
        <label>2</label>
        <note>4Fe-4S-S-AdoMet</note>
    </ligand>
</feature>
<dbReference type="CDD" id="cd01335">
    <property type="entry name" value="Radical_SAM"/>
    <property type="match status" value="1"/>
</dbReference>
<keyword evidence="7 10" id="KW-0408">Iron</keyword>
<dbReference type="GO" id="GO:0005829">
    <property type="term" value="C:cytosol"/>
    <property type="evidence" value="ECO:0007669"/>
    <property type="project" value="TreeGrafter"/>
</dbReference>
<comment type="catalytic activity">
    <reaction evidence="9">
        <text>N(6)-dimethylallyladenosine(37) in tRNA + (sulfur carrier)-SH + AH2 + 2 S-adenosyl-L-methionine = 2-methylsulfanyl-N(6)-dimethylallyladenosine(37) in tRNA + (sulfur carrier)-H + 5'-deoxyadenosine + L-methionine + A + S-adenosyl-L-homocysteine + 2 H(+)</text>
        <dbReference type="Rhea" id="RHEA:37067"/>
        <dbReference type="Rhea" id="RHEA-COMP:10375"/>
        <dbReference type="Rhea" id="RHEA-COMP:10376"/>
        <dbReference type="Rhea" id="RHEA-COMP:14737"/>
        <dbReference type="Rhea" id="RHEA-COMP:14739"/>
        <dbReference type="ChEBI" id="CHEBI:13193"/>
        <dbReference type="ChEBI" id="CHEBI:15378"/>
        <dbReference type="ChEBI" id="CHEBI:17319"/>
        <dbReference type="ChEBI" id="CHEBI:17499"/>
        <dbReference type="ChEBI" id="CHEBI:29917"/>
        <dbReference type="ChEBI" id="CHEBI:57844"/>
        <dbReference type="ChEBI" id="CHEBI:57856"/>
        <dbReference type="ChEBI" id="CHEBI:59789"/>
        <dbReference type="ChEBI" id="CHEBI:64428"/>
        <dbReference type="ChEBI" id="CHEBI:74415"/>
        <dbReference type="ChEBI" id="CHEBI:74417"/>
        <dbReference type="EC" id="2.8.4.3"/>
    </reaction>
</comment>
<evidence type="ECO:0000256" key="6">
    <source>
        <dbReference type="ARBA" id="ARBA00022723"/>
    </source>
</evidence>
<evidence type="ECO:0000256" key="9">
    <source>
        <dbReference type="ARBA" id="ARBA00051425"/>
    </source>
</evidence>
<dbReference type="FunFam" id="3.80.30.20:FF:000001">
    <property type="entry name" value="tRNA-2-methylthio-N(6)-dimethylallyladenosine synthase 2"/>
    <property type="match status" value="1"/>
</dbReference>
<dbReference type="InterPro" id="IPR012340">
    <property type="entry name" value="NA-bd_OB-fold"/>
</dbReference>
<feature type="domain" description="Radical SAM core" evidence="13">
    <location>
        <begin position="148"/>
        <end position="380"/>
    </location>
</feature>
<name>A0A0K9YVX7_9BACL</name>
<dbReference type="PANTHER" id="PTHR43837">
    <property type="entry name" value="RIBOSOMAL PROTEIN S12 METHYLTHIOTRANSFERASE RIMO"/>
    <property type="match status" value="1"/>
</dbReference>
<dbReference type="InterPro" id="IPR038135">
    <property type="entry name" value="Methylthiotransferase_N_sf"/>
</dbReference>
<keyword evidence="15" id="KW-0689">Ribosomal protein</keyword>
<dbReference type="Pfam" id="PF04055">
    <property type="entry name" value="Radical_SAM"/>
    <property type="match status" value="1"/>
</dbReference>
<comment type="catalytic activity">
    <reaction evidence="10">
        <text>L-aspartate(89)-[ribosomal protein uS12]-hydrogen + (sulfur carrier)-SH + AH2 + 2 S-adenosyl-L-methionine = 3-methylsulfanyl-L-aspartate(89)-[ribosomal protein uS12]-hydrogen + (sulfur carrier)-H + 5'-deoxyadenosine + L-methionine + A + S-adenosyl-L-homocysteine + 2 H(+)</text>
        <dbReference type="Rhea" id="RHEA:37087"/>
        <dbReference type="Rhea" id="RHEA-COMP:10460"/>
        <dbReference type="Rhea" id="RHEA-COMP:10461"/>
        <dbReference type="Rhea" id="RHEA-COMP:14737"/>
        <dbReference type="Rhea" id="RHEA-COMP:14739"/>
        <dbReference type="ChEBI" id="CHEBI:13193"/>
        <dbReference type="ChEBI" id="CHEBI:15378"/>
        <dbReference type="ChEBI" id="CHEBI:17319"/>
        <dbReference type="ChEBI" id="CHEBI:17499"/>
        <dbReference type="ChEBI" id="CHEBI:29917"/>
        <dbReference type="ChEBI" id="CHEBI:29961"/>
        <dbReference type="ChEBI" id="CHEBI:57844"/>
        <dbReference type="ChEBI" id="CHEBI:57856"/>
        <dbReference type="ChEBI" id="CHEBI:59789"/>
        <dbReference type="ChEBI" id="CHEBI:64428"/>
        <dbReference type="ChEBI" id="CHEBI:73599"/>
        <dbReference type="EC" id="2.8.4.4"/>
    </reaction>
</comment>
<evidence type="ECO:0000256" key="3">
    <source>
        <dbReference type="ARBA" id="ARBA00022490"/>
    </source>
</evidence>
<dbReference type="NCBIfam" id="TIGR00089">
    <property type="entry name" value="MiaB/RimO family radical SAM methylthiotransferase"/>
    <property type="match status" value="1"/>
</dbReference>
<keyword evidence="8 10" id="KW-0411">Iron-sulfur</keyword>
<evidence type="ECO:0000256" key="10">
    <source>
        <dbReference type="HAMAP-Rule" id="MF_01865"/>
    </source>
</evidence>
<evidence type="ECO:0000256" key="2">
    <source>
        <dbReference type="ARBA" id="ARBA00022485"/>
    </source>
</evidence>
<keyword evidence="5 10" id="KW-0949">S-adenosyl-L-methionine</keyword>
<dbReference type="SFLD" id="SFLDG01082">
    <property type="entry name" value="B12-binding_domain_containing"/>
    <property type="match status" value="1"/>
</dbReference>
<protein>
    <recommendedName>
        <fullName evidence="10">Ribosomal protein uS12 methylthiotransferase RimO</fullName>
        <shortName evidence="10">uS12 MTTase</shortName>
        <shortName evidence="10">uS12 methylthiotransferase</shortName>
        <ecNumber evidence="10">2.8.4.4</ecNumber>
    </recommendedName>
    <alternativeName>
        <fullName evidence="10">Ribosomal protein uS12 (aspartate-C(3))-methylthiotransferase</fullName>
    </alternativeName>
    <alternativeName>
        <fullName evidence="10">Ribosome maturation factor RimO</fullName>
    </alternativeName>
</protein>
<dbReference type="Pfam" id="PF18693">
    <property type="entry name" value="TRAM_2"/>
    <property type="match status" value="1"/>
</dbReference>
<dbReference type="SFLD" id="SFLDS00029">
    <property type="entry name" value="Radical_SAM"/>
    <property type="match status" value="1"/>
</dbReference>
<dbReference type="PANTHER" id="PTHR43837:SF1">
    <property type="entry name" value="RIBOSOMAL PROTEIN US12 METHYLTHIOTRANSFERASE RIMO"/>
    <property type="match status" value="1"/>
</dbReference>
<dbReference type="InterPro" id="IPR006638">
    <property type="entry name" value="Elp3/MiaA/NifB-like_rSAM"/>
</dbReference>
<dbReference type="PATRIC" id="fig|54915.3.peg.1639"/>
<dbReference type="InterPro" id="IPR013848">
    <property type="entry name" value="Methylthiotransferase_N"/>
</dbReference>
<dbReference type="InterPro" id="IPR005839">
    <property type="entry name" value="Methylthiotransferase"/>
</dbReference>
<evidence type="ECO:0000313" key="16">
    <source>
        <dbReference type="Proteomes" id="UP000036834"/>
    </source>
</evidence>
<feature type="binding site" evidence="10">
    <location>
        <position position="18"/>
    </location>
    <ligand>
        <name>[4Fe-4S] cluster</name>
        <dbReference type="ChEBI" id="CHEBI:49883"/>
        <label>1</label>
    </ligand>
</feature>
<dbReference type="RefSeq" id="WP_049738847.1">
    <property type="nucleotide sequence ID" value="NZ_BJON01000015.1"/>
</dbReference>
<dbReference type="InterPro" id="IPR020612">
    <property type="entry name" value="Methylthiotransferase_CS"/>
</dbReference>
<dbReference type="PROSITE" id="PS51449">
    <property type="entry name" value="MTTASE_N"/>
    <property type="match status" value="1"/>
</dbReference>
<dbReference type="GO" id="GO:0103039">
    <property type="term" value="F:protein methylthiotransferase activity"/>
    <property type="evidence" value="ECO:0007669"/>
    <property type="project" value="UniProtKB-EC"/>
</dbReference>
<comment type="function">
    <text evidence="1">Catalyzes the methylthiolation of N6-(dimethylallyl)adenosine (i(6)A), leading to the formation of 2-methylthio-N6-(dimethylallyl)adenosine (ms(2)i(6)A) at position 37 in tRNAs that read codons beginning with uridine.</text>
</comment>
<comment type="caution">
    <text evidence="15">The sequence shown here is derived from an EMBL/GenBank/DDBJ whole genome shotgun (WGS) entry which is preliminary data.</text>
</comment>
<dbReference type="EMBL" id="LGIQ01000007">
    <property type="protein sequence ID" value="KNB72802.1"/>
    <property type="molecule type" value="Genomic_DNA"/>
</dbReference>
<dbReference type="GO" id="GO:0035599">
    <property type="term" value="F:aspartic acid methylthiotransferase activity"/>
    <property type="evidence" value="ECO:0007669"/>
    <property type="project" value="TreeGrafter"/>
</dbReference>
<sequence>MAEKVGTREKVAIVTLGCEKNLVDSDMMAHLIDEKGYELVDNPDEATVVIVNTCGFIDAAKEESVNKILDMAELKESGKLKSLVVAGCLTQRYKEDILNEIPEVDGIVGTGDFMSITGIIEESLEGKRPIFVGNPIFTYEDVVKRKVKSGTYSAYIKIAEGCDNACTFCSIPLMRGGFRSRTIESIVEEARHLSEQGIVEISLIAQDSTNYGTDIYDGKLMLPELLNRLAEVEGIQWIRLHYAYPGFFTDELIHTFATNPKVCKYVDMPLQHSEDQILKRMRRPGRQTDIRELVAKIRAQVPDVALRTSLIVGFPGETDEDFARLSEFVKDIRFDRLGVFTYSNEDDTPASRLPDHVDEELKEKRANILMEIQREVADERNGRFVGQVLDVLIERYEGRNDIYVGRTQYDAPEIDGEVFVSGFKGELGSIVKVKITHSYEYDLAGEVV</sequence>
<dbReference type="InterPro" id="IPR058240">
    <property type="entry name" value="rSAM_sf"/>
</dbReference>
<dbReference type="EC" id="2.8.4.4" evidence="10"/>
<evidence type="ECO:0000256" key="4">
    <source>
        <dbReference type="ARBA" id="ARBA00022679"/>
    </source>
</evidence>
<reference evidence="16" key="1">
    <citation type="submission" date="2015-07" db="EMBL/GenBank/DDBJ databases">
        <title>Genome sequencing project for genomic taxonomy and phylogenomics of Bacillus-like bacteria.</title>
        <authorList>
            <person name="Liu B."/>
            <person name="Wang J."/>
            <person name="Zhu Y."/>
            <person name="Liu G."/>
            <person name="Chen Q."/>
            <person name="Chen Z."/>
            <person name="Lan J."/>
            <person name="Che J."/>
            <person name="Ge C."/>
            <person name="Shi H."/>
            <person name="Pan Z."/>
            <person name="Liu X."/>
        </authorList>
    </citation>
    <scope>NUCLEOTIDE SEQUENCE [LARGE SCALE GENOMIC DNA]</scope>
    <source>
        <strain evidence="16">DSM 9887</strain>
    </source>
</reference>
<keyword evidence="3 10" id="KW-0963">Cytoplasm</keyword>
<evidence type="ECO:0000313" key="14">
    <source>
        <dbReference type="EMBL" id="GED70160.1"/>
    </source>
</evidence>
<evidence type="ECO:0000256" key="1">
    <source>
        <dbReference type="ARBA" id="ARBA00003234"/>
    </source>
</evidence>
<dbReference type="SFLD" id="SFLDG01061">
    <property type="entry name" value="methylthiotransferase"/>
    <property type="match status" value="1"/>
</dbReference>
<dbReference type="NCBIfam" id="TIGR01125">
    <property type="entry name" value="30S ribosomal protein S12 methylthiotransferase RimO"/>
    <property type="match status" value="1"/>
</dbReference>
<reference evidence="15" key="2">
    <citation type="submission" date="2015-07" db="EMBL/GenBank/DDBJ databases">
        <title>MeaNS - Measles Nucleotide Surveillance Program.</title>
        <authorList>
            <person name="Tran T."/>
            <person name="Druce J."/>
        </authorList>
    </citation>
    <scope>NUCLEOTIDE SEQUENCE</scope>
    <source>
        <strain evidence="15">DSM 9887</strain>
    </source>
</reference>
<keyword evidence="6 10" id="KW-0479">Metal-binding</keyword>
<evidence type="ECO:0000256" key="7">
    <source>
        <dbReference type="ARBA" id="ARBA00023004"/>
    </source>
</evidence>
<evidence type="ECO:0000313" key="17">
    <source>
        <dbReference type="Proteomes" id="UP000319578"/>
    </source>
</evidence>
<feature type="domain" description="MTTase N-terminal" evidence="12">
    <location>
        <begin position="9"/>
        <end position="125"/>
    </location>
</feature>
<accession>A0A0K9YVX7</accession>
<dbReference type="PROSITE" id="PS51918">
    <property type="entry name" value="RADICAL_SAM"/>
    <property type="match status" value="1"/>
</dbReference>
<reference evidence="14 17" key="3">
    <citation type="submission" date="2019-06" db="EMBL/GenBank/DDBJ databases">
        <title>Whole genome shotgun sequence of Brevibacillus reuszeri NBRC 15719.</title>
        <authorList>
            <person name="Hosoyama A."/>
            <person name="Uohara A."/>
            <person name="Ohji S."/>
            <person name="Ichikawa N."/>
        </authorList>
    </citation>
    <scope>NUCLEOTIDE SEQUENCE [LARGE SCALE GENOMIC DNA]</scope>
    <source>
        <strain evidence="14 17">NBRC 15719</strain>
    </source>
</reference>
<feature type="domain" description="TRAM" evidence="11">
    <location>
        <begin position="382"/>
        <end position="448"/>
    </location>
</feature>
<dbReference type="GO" id="GO:0035597">
    <property type="term" value="F:tRNA-2-methylthio-N(6)-dimethylallyladenosine(37) synthase activity"/>
    <property type="evidence" value="ECO:0007669"/>
    <property type="project" value="UniProtKB-EC"/>
</dbReference>
<evidence type="ECO:0000313" key="15">
    <source>
        <dbReference type="EMBL" id="KNB72802.1"/>
    </source>
</evidence>
<keyword evidence="15" id="KW-0687">Ribonucleoprotein</keyword>
<keyword evidence="17" id="KW-1185">Reference proteome</keyword>
<evidence type="ECO:0000259" key="11">
    <source>
        <dbReference type="PROSITE" id="PS50926"/>
    </source>
</evidence>
<dbReference type="PROSITE" id="PS50926">
    <property type="entry name" value="TRAM"/>
    <property type="match status" value="1"/>
</dbReference>
<feature type="binding site" evidence="10">
    <location>
        <position position="166"/>
    </location>
    <ligand>
        <name>[4Fe-4S] cluster</name>
        <dbReference type="ChEBI" id="CHEBI:49883"/>
        <label>2</label>
        <note>4Fe-4S-S-AdoMet</note>
    </ligand>
</feature>
<dbReference type="GO" id="GO:0005840">
    <property type="term" value="C:ribosome"/>
    <property type="evidence" value="ECO:0007669"/>
    <property type="project" value="UniProtKB-KW"/>
</dbReference>
<organism evidence="15 16">
    <name type="scientific">Brevibacillus reuszeri</name>
    <dbReference type="NCBI Taxonomy" id="54915"/>
    <lineage>
        <taxon>Bacteria</taxon>
        <taxon>Bacillati</taxon>
        <taxon>Bacillota</taxon>
        <taxon>Bacilli</taxon>
        <taxon>Bacillales</taxon>
        <taxon>Paenibacillaceae</taxon>
        <taxon>Brevibacillus</taxon>
    </lineage>
</organism>
<dbReference type="Gene3D" id="2.40.50.140">
    <property type="entry name" value="Nucleic acid-binding proteins"/>
    <property type="match status" value="1"/>
</dbReference>
<dbReference type="Gene3D" id="3.80.30.20">
    <property type="entry name" value="tm_1862 like domain"/>
    <property type="match status" value="1"/>
</dbReference>
<gene>
    <name evidence="10 14" type="primary">rimO</name>
    <name evidence="15" type="ORF">ADS79_13240</name>
    <name evidence="14" type="ORF">BRE01_38620</name>
</gene>
<dbReference type="Pfam" id="PF00919">
    <property type="entry name" value="UPF0004"/>
    <property type="match status" value="1"/>
</dbReference>
<dbReference type="OrthoDB" id="9805215at2"/>
<comment type="subcellular location">
    <subcellularLocation>
        <location evidence="10">Cytoplasm</location>
    </subcellularLocation>
</comment>
<proteinExistence type="inferred from homology"/>
<feature type="binding site" evidence="10">
    <location>
        <position position="54"/>
    </location>
    <ligand>
        <name>[4Fe-4S] cluster</name>
        <dbReference type="ChEBI" id="CHEBI:49883"/>
        <label>1</label>
    </ligand>
</feature>
<dbReference type="FunFam" id="2.40.50.140:FF:000210">
    <property type="entry name" value="Ribosomal protein S12 methylthiotransferase RimO"/>
    <property type="match status" value="1"/>
</dbReference>
<evidence type="ECO:0000256" key="5">
    <source>
        <dbReference type="ARBA" id="ARBA00022691"/>
    </source>
</evidence>
<dbReference type="GO" id="GO:0051539">
    <property type="term" value="F:4 iron, 4 sulfur cluster binding"/>
    <property type="evidence" value="ECO:0007669"/>
    <property type="project" value="UniProtKB-UniRule"/>
</dbReference>
<dbReference type="FunFam" id="3.40.50.12160:FF:000003">
    <property type="entry name" value="CDK5 regulatory subunit-associated protein 1"/>
    <property type="match status" value="1"/>
</dbReference>
<dbReference type="STRING" id="54915.ADS79_13240"/>
<keyword evidence="2 10" id="KW-0004">4Fe-4S</keyword>
<comment type="cofactor">
    <cofactor evidence="10">
        <name>[4Fe-4S] cluster</name>
        <dbReference type="ChEBI" id="CHEBI:49883"/>
    </cofactor>
    <text evidence="10">Binds 2 [4Fe-4S] clusters. One cluster is coordinated with 3 cysteines and an exchangeable S-adenosyl-L-methionine.</text>
</comment>
<dbReference type="HAMAP" id="MF_01865">
    <property type="entry name" value="MTTase_RimO"/>
    <property type="match status" value="1"/>
</dbReference>
<dbReference type="AlphaFoldDB" id="A0A0K9YVX7"/>
<dbReference type="SMART" id="SM00729">
    <property type="entry name" value="Elp3"/>
    <property type="match status" value="1"/>
</dbReference>
<dbReference type="SUPFAM" id="SSF102114">
    <property type="entry name" value="Radical SAM enzymes"/>
    <property type="match status" value="1"/>
</dbReference>
<comment type="function">
    <text evidence="10">Catalyzes the methylthiolation of an aspartic acid residue of ribosomal protein uS12.</text>
</comment>
<evidence type="ECO:0000259" key="12">
    <source>
        <dbReference type="PROSITE" id="PS51449"/>
    </source>
</evidence>
<comment type="similarity">
    <text evidence="10">Belongs to the methylthiotransferase family. RimO subfamily.</text>
</comment>
<dbReference type="InterPro" id="IPR002792">
    <property type="entry name" value="TRAM_dom"/>
</dbReference>